<protein>
    <recommendedName>
        <fullName evidence="2">protein-tyrosine-phosphatase</fullName>
        <ecNumber evidence="2">3.1.3.48</ecNumber>
    </recommendedName>
</protein>
<evidence type="ECO:0000256" key="4">
    <source>
        <dbReference type="ARBA" id="ARBA00022912"/>
    </source>
</evidence>
<dbReference type="PANTHER" id="PTHR11717:SF7">
    <property type="entry name" value="LOW MOLECULAR WEIGHT PHOSPHOTYROSINE PROTEIN PHOSPHATASE"/>
    <property type="match status" value="1"/>
</dbReference>
<dbReference type="STRING" id="997296.PB1_05487"/>
<dbReference type="PRINTS" id="PR00719">
    <property type="entry name" value="LMWPTPASE"/>
</dbReference>
<accession>I3DZX1</accession>
<comment type="caution">
    <text evidence="8">The sequence shown here is derived from an EMBL/GenBank/DDBJ whole genome shotgun (WGS) entry which is preliminary data.</text>
</comment>
<dbReference type="Gene3D" id="3.40.50.2300">
    <property type="match status" value="1"/>
</dbReference>
<reference evidence="8 9" key="1">
    <citation type="journal article" date="2012" name="Appl. Environ. Microbiol.">
        <title>Genome Sequence of Thermotolerant Bacillus methanolicus: Features and Regulation Related to Methylotrophy and Production of L-Lysine and L-Glutamate from Methanol.</title>
        <authorList>
            <person name="Heggeset T.M."/>
            <person name="Krog A."/>
            <person name="Balzer S."/>
            <person name="Wentzel A."/>
            <person name="Ellingsen T.E."/>
            <person name="Brautaset T."/>
        </authorList>
    </citation>
    <scope>NUCLEOTIDE SEQUENCE [LARGE SCALE GENOMIC DNA]</scope>
    <source>
        <strain evidence="8 9">PB1</strain>
    </source>
</reference>
<feature type="active site" description="Proton donor" evidence="6">
    <location>
        <position position="125"/>
    </location>
</feature>
<proteinExistence type="inferred from homology"/>
<dbReference type="OrthoDB" id="9784339at2"/>
<comment type="catalytic activity">
    <reaction evidence="5">
        <text>O-phospho-L-tyrosyl-[protein] + H2O = L-tyrosyl-[protein] + phosphate</text>
        <dbReference type="Rhea" id="RHEA:10684"/>
        <dbReference type="Rhea" id="RHEA-COMP:10136"/>
        <dbReference type="Rhea" id="RHEA-COMP:20101"/>
        <dbReference type="ChEBI" id="CHEBI:15377"/>
        <dbReference type="ChEBI" id="CHEBI:43474"/>
        <dbReference type="ChEBI" id="CHEBI:46858"/>
        <dbReference type="ChEBI" id="CHEBI:61978"/>
        <dbReference type="EC" id="3.1.3.48"/>
    </reaction>
</comment>
<dbReference type="SUPFAM" id="SSF52788">
    <property type="entry name" value="Phosphotyrosine protein phosphatases I"/>
    <property type="match status" value="1"/>
</dbReference>
<comment type="similarity">
    <text evidence="1">Belongs to the low molecular weight phosphotyrosine protein phosphatase family.</text>
</comment>
<evidence type="ECO:0000259" key="7">
    <source>
        <dbReference type="SMART" id="SM00226"/>
    </source>
</evidence>
<dbReference type="AlphaFoldDB" id="I3DZX1"/>
<dbReference type="FunFam" id="3.40.50.2300:FF:000113">
    <property type="entry name" value="Low molecular weight protein-tyrosine-phosphatase"/>
    <property type="match status" value="1"/>
</dbReference>
<dbReference type="GO" id="GO:0004725">
    <property type="term" value="F:protein tyrosine phosphatase activity"/>
    <property type="evidence" value="ECO:0007669"/>
    <property type="project" value="UniProtKB-EC"/>
</dbReference>
<dbReference type="Pfam" id="PF01451">
    <property type="entry name" value="LMWPc"/>
    <property type="match status" value="1"/>
</dbReference>
<dbReference type="EC" id="3.1.3.48" evidence="2"/>
<feature type="domain" description="Phosphotyrosine protein phosphatase I" evidence="7">
    <location>
        <begin position="2"/>
        <end position="149"/>
    </location>
</feature>
<dbReference type="InterPro" id="IPR017867">
    <property type="entry name" value="Tyr_phospatase_low_mol_wt"/>
</dbReference>
<dbReference type="PATRIC" id="fig|997296.3.peg.1176"/>
<dbReference type="InterPro" id="IPR036196">
    <property type="entry name" value="Ptyr_pPase_sf"/>
</dbReference>
<feature type="active site" evidence="6">
    <location>
        <position position="14"/>
    </location>
</feature>
<evidence type="ECO:0000256" key="3">
    <source>
        <dbReference type="ARBA" id="ARBA00022801"/>
    </source>
</evidence>
<dbReference type="Proteomes" id="UP000010523">
    <property type="component" value="Unassembled WGS sequence"/>
</dbReference>
<dbReference type="EMBL" id="AFEU01000002">
    <property type="protein sequence ID" value="EIJ79792.1"/>
    <property type="molecule type" value="Genomic_DNA"/>
</dbReference>
<dbReference type="CDD" id="cd16343">
    <property type="entry name" value="LMWPTP"/>
    <property type="match status" value="1"/>
</dbReference>
<keyword evidence="9" id="KW-1185">Reference proteome</keyword>
<name>I3DZX1_BACMT</name>
<evidence type="ECO:0000313" key="9">
    <source>
        <dbReference type="Proteomes" id="UP000010523"/>
    </source>
</evidence>
<evidence type="ECO:0000256" key="1">
    <source>
        <dbReference type="ARBA" id="ARBA00011063"/>
    </source>
</evidence>
<organism evidence="8 9">
    <name type="scientific">Bacillus methanolicus PB1</name>
    <dbReference type="NCBI Taxonomy" id="997296"/>
    <lineage>
        <taxon>Bacteria</taxon>
        <taxon>Bacillati</taxon>
        <taxon>Bacillota</taxon>
        <taxon>Bacilli</taxon>
        <taxon>Bacillales</taxon>
        <taxon>Bacillaceae</taxon>
        <taxon>Bacillus</taxon>
    </lineage>
</organism>
<evidence type="ECO:0000256" key="6">
    <source>
        <dbReference type="PIRSR" id="PIRSR617867-1"/>
    </source>
</evidence>
<dbReference type="PANTHER" id="PTHR11717">
    <property type="entry name" value="LOW MOLECULAR WEIGHT PROTEIN TYROSINE PHOSPHATASE"/>
    <property type="match status" value="1"/>
</dbReference>
<evidence type="ECO:0000313" key="8">
    <source>
        <dbReference type="EMBL" id="EIJ79792.1"/>
    </source>
</evidence>
<dbReference type="InterPro" id="IPR023485">
    <property type="entry name" value="Ptyr_pPase"/>
</dbReference>
<dbReference type="InterPro" id="IPR050438">
    <property type="entry name" value="LMW_PTPase"/>
</dbReference>
<evidence type="ECO:0000256" key="5">
    <source>
        <dbReference type="ARBA" id="ARBA00051722"/>
    </source>
</evidence>
<feature type="active site" description="Nucleophile" evidence="6">
    <location>
        <position position="8"/>
    </location>
</feature>
<dbReference type="eggNOG" id="COG0394">
    <property type="taxonomic scope" value="Bacteria"/>
</dbReference>
<keyword evidence="4" id="KW-0904">Protein phosphatase</keyword>
<dbReference type="SMART" id="SM00226">
    <property type="entry name" value="LMWPc"/>
    <property type="match status" value="1"/>
</dbReference>
<keyword evidence="3" id="KW-0378">Hydrolase</keyword>
<dbReference type="RefSeq" id="WP_003351177.1">
    <property type="nucleotide sequence ID" value="NZ_AFEU01000002.1"/>
</dbReference>
<gene>
    <name evidence="8" type="ORF">PB1_05487</name>
</gene>
<evidence type="ECO:0000256" key="2">
    <source>
        <dbReference type="ARBA" id="ARBA00013064"/>
    </source>
</evidence>
<sequence length="156" mass="18003">MVKVLFVCLGNICRSPMAEAVFRQKVKEAGLEDKISIDSAGIGRWHIGKPPHEGTRRILTENKIDYAGIRARQINAEDLEEFDYIIAMDEENVRDLKQLAPEKHHFKIVRLLELLPGSDTLNVPDPYFTGNFEHVYKLINESCDHLLSYIRQREQL</sequence>